<dbReference type="AlphaFoldDB" id="A0A9P8ICR1"/>
<proteinExistence type="predicted"/>
<dbReference type="SUPFAM" id="SSF52833">
    <property type="entry name" value="Thioredoxin-like"/>
    <property type="match status" value="1"/>
</dbReference>
<dbReference type="PANTHER" id="PTHR28630">
    <property type="match status" value="1"/>
</dbReference>
<dbReference type="PROSITE" id="PS51257">
    <property type="entry name" value="PROKAR_LIPOPROTEIN"/>
    <property type="match status" value="1"/>
</dbReference>
<reference evidence="1" key="1">
    <citation type="submission" date="2021-03" db="EMBL/GenBank/DDBJ databases">
        <title>Comparative genomics and phylogenomic investigation of the class Geoglossomycetes provide insights into ecological specialization and systematics.</title>
        <authorList>
            <person name="Melie T."/>
            <person name="Pirro S."/>
            <person name="Miller A.N."/>
            <person name="Quandt A."/>
        </authorList>
    </citation>
    <scope>NUCLEOTIDE SEQUENCE</scope>
    <source>
        <strain evidence="1">GBOQ0MN5Z8</strain>
    </source>
</reference>
<dbReference type="EMBL" id="JAGHQL010000009">
    <property type="protein sequence ID" value="KAH0545118.1"/>
    <property type="molecule type" value="Genomic_DNA"/>
</dbReference>
<sequence length="247" mass="26556">MAKAAEEPSRPVNSSTTMQSCEFDPSANFQGDLAVSDDIPTQDILDAAADLMVLGADGASRPFKSLYTGEGVASRVLIVFVRHFFCGNCQEYLRTLASSITPDSLRSLSVPTSIAVVGCGHPDLIPMYTDATLCPFPVYADPSRKLYDKLGMSRTLSLGNKKPDYMRTSILSGVLRSMVQGVRSGAGATKGGDIKQVGGEFMFDEGKVVWCHRMKNTRDHSEIPELRGVLGLNSEPDEKPANGISTA</sequence>
<evidence type="ECO:0008006" key="3">
    <source>
        <dbReference type="Google" id="ProtNLM"/>
    </source>
</evidence>
<evidence type="ECO:0000313" key="2">
    <source>
        <dbReference type="Proteomes" id="UP000698800"/>
    </source>
</evidence>
<protein>
    <recommendedName>
        <fullName evidence="3">AhpC/TSA antioxidant enzyme-domain-containing protein</fullName>
    </recommendedName>
</protein>
<dbReference type="FunFam" id="3.40.30.10:FF:000404">
    <property type="entry name" value="WGS project CABT00000000 data, contig 2.14"/>
    <property type="match status" value="1"/>
</dbReference>
<name>A0A9P8ICR1_9PEZI</name>
<dbReference type="InterPro" id="IPR036249">
    <property type="entry name" value="Thioredoxin-like_sf"/>
</dbReference>
<dbReference type="Pfam" id="PF13911">
    <property type="entry name" value="AhpC-TSA_2"/>
    <property type="match status" value="1"/>
</dbReference>
<dbReference type="CDD" id="cd02970">
    <property type="entry name" value="PRX_like2"/>
    <property type="match status" value="1"/>
</dbReference>
<gene>
    <name evidence="1" type="ORF">FGG08_000730</name>
</gene>
<comment type="caution">
    <text evidence="1">The sequence shown here is derived from an EMBL/GenBank/DDBJ whole genome shotgun (WGS) entry which is preliminary data.</text>
</comment>
<organism evidence="1 2">
    <name type="scientific">Glutinoglossum americanum</name>
    <dbReference type="NCBI Taxonomy" id="1670608"/>
    <lineage>
        <taxon>Eukaryota</taxon>
        <taxon>Fungi</taxon>
        <taxon>Dikarya</taxon>
        <taxon>Ascomycota</taxon>
        <taxon>Pezizomycotina</taxon>
        <taxon>Geoglossomycetes</taxon>
        <taxon>Geoglossales</taxon>
        <taxon>Geoglossaceae</taxon>
        <taxon>Glutinoglossum</taxon>
    </lineage>
</organism>
<dbReference type="Gene3D" id="3.40.30.10">
    <property type="entry name" value="Glutaredoxin"/>
    <property type="match status" value="1"/>
</dbReference>
<evidence type="ECO:0000313" key="1">
    <source>
        <dbReference type="EMBL" id="KAH0545118.1"/>
    </source>
</evidence>
<dbReference type="PANTHER" id="PTHR28630:SF3">
    <property type="entry name" value="PEROXIREDOXIN-LIKE 2C"/>
    <property type="match status" value="1"/>
</dbReference>
<dbReference type="OrthoDB" id="40334at2759"/>
<keyword evidence="2" id="KW-1185">Reference proteome</keyword>
<dbReference type="Proteomes" id="UP000698800">
    <property type="component" value="Unassembled WGS sequence"/>
</dbReference>
<accession>A0A9P8ICR1</accession>
<dbReference type="InterPro" id="IPR032801">
    <property type="entry name" value="PXL2A/B/C"/>
</dbReference>